<organism evidence="2 3">
    <name type="scientific">Kockovaella imperatae</name>
    <dbReference type="NCBI Taxonomy" id="4999"/>
    <lineage>
        <taxon>Eukaryota</taxon>
        <taxon>Fungi</taxon>
        <taxon>Dikarya</taxon>
        <taxon>Basidiomycota</taxon>
        <taxon>Agaricomycotina</taxon>
        <taxon>Tremellomycetes</taxon>
        <taxon>Tremellales</taxon>
        <taxon>Cuniculitremaceae</taxon>
        <taxon>Kockovaella</taxon>
    </lineage>
</organism>
<proteinExistence type="predicted"/>
<comment type="caution">
    <text evidence="2">The sequence shown here is derived from an EMBL/GenBank/DDBJ whole genome shotgun (WGS) entry which is preliminary data.</text>
</comment>
<dbReference type="EMBL" id="NBSH01000005">
    <property type="protein sequence ID" value="ORX37982.1"/>
    <property type="molecule type" value="Genomic_DNA"/>
</dbReference>
<sequence length="168" mass="18542">MSQQARPIPDIVVTDVSASEDGAASNTLLSYTRCETEEKFNEEVETIMTMSWGLDADTAREALEPLKENLFASADDTYLDQWHFYGCKELPKSGKEDLNGLSLLLTEREDGQGGISTFDAYWSDKEGDKTWVVPSFGPIQGKLSSDQNDDSRGTAPATTVHDEPEKPN</sequence>
<dbReference type="Proteomes" id="UP000193218">
    <property type="component" value="Unassembled WGS sequence"/>
</dbReference>
<dbReference type="GeneID" id="33559970"/>
<evidence type="ECO:0000313" key="2">
    <source>
        <dbReference type="EMBL" id="ORX37982.1"/>
    </source>
</evidence>
<feature type="region of interest" description="Disordered" evidence="1">
    <location>
        <begin position="134"/>
        <end position="168"/>
    </location>
</feature>
<reference evidence="2 3" key="1">
    <citation type="submission" date="2017-03" db="EMBL/GenBank/DDBJ databases">
        <title>Widespread Adenine N6-methylation of Active Genes in Fungi.</title>
        <authorList>
            <consortium name="DOE Joint Genome Institute"/>
            <person name="Mondo S.J."/>
            <person name="Dannebaum R.O."/>
            <person name="Kuo R.C."/>
            <person name="Louie K.B."/>
            <person name="Bewick A.J."/>
            <person name="Labutti K."/>
            <person name="Haridas S."/>
            <person name="Kuo A."/>
            <person name="Salamov A."/>
            <person name="Ahrendt S.R."/>
            <person name="Lau R."/>
            <person name="Bowen B.P."/>
            <person name="Lipzen A."/>
            <person name="Sullivan W."/>
            <person name="Andreopoulos W.B."/>
            <person name="Clum A."/>
            <person name="Lindquist E."/>
            <person name="Daum C."/>
            <person name="Northen T.R."/>
            <person name="Ramamoorthy G."/>
            <person name="Schmitz R.J."/>
            <person name="Gryganskyi A."/>
            <person name="Culley D."/>
            <person name="Magnuson J."/>
            <person name="James T.Y."/>
            <person name="O'Malley M.A."/>
            <person name="Stajich J.E."/>
            <person name="Spatafora J.W."/>
            <person name="Visel A."/>
            <person name="Grigoriev I.V."/>
        </authorList>
    </citation>
    <scope>NUCLEOTIDE SEQUENCE [LARGE SCALE GENOMIC DNA]</scope>
    <source>
        <strain evidence="2 3">NRRL Y-17943</strain>
    </source>
</reference>
<name>A0A1Y1UJ22_9TREE</name>
<gene>
    <name evidence="2" type="ORF">BD324DRAFT_650522</name>
</gene>
<keyword evidence="3" id="KW-1185">Reference proteome</keyword>
<accession>A0A1Y1UJ22</accession>
<evidence type="ECO:0000313" key="3">
    <source>
        <dbReference type="Proteomes" id="UP000193218"/>
    </source>
</evidence>
<protein>
    <submittedName>
        <fullName evidence="2">Uncharacterized protein</fullName>
    </submittedName>
</protein>
<evidence type="ECO:0000256" key="1">
    <source>
        <dbReference type="SAM" id="MobiDB-lite"/>
    </source>
</evidence>
<dbReference type="RefSeq" id="XP_021871969.1">
    <property type="nucleotide sequence ID" value="XM_022018161.1"/>
</dbReference>
<dbReference type="AlphaFoldDB" id="A0A1Y1UJ22"/>
<dbReference type="InParanoid" id="A0A1Y1UJ22"/>